<proteinExistence type="predicted"/>
<keyword evidence="2" id="KW-1185">Reference proteome</keyword>
<dbReference type="GeneID" id="36578857"/>
<organism evidence="1 2">
    <name type="scientific">Hyaloscypha bicolor E</name>
    <dbReference type="NCBI Taxonomy" id="1095630"/>
    <lineage>
        <taxon>Eukaryota</taxon>
        <taxon>Fungi</taxon>
        <taxon>Dikarya</taxon>
        <taxon>Ascomycota</taxon>
        <taxon>Pezizomycotina</taxon>
        <taxon>Leotiomycetes</taxon>
        <taxon>Helotiales</taxon>
        <taxon>Hyaloscyphaceae</taxon>
        <taxon>Hyaloscypha</taxon>
        <taxon>Hyaloscypha bicolor</taxon>
    </lineage>
</organism>
<gene>
    <name evidence="1" type="ORF">K444DRAFT_176260</name>
</gene>
<protein>
    <submittedName>
        <fullName evidence="1">Uncharacterized protein</fullName>
    </submittedName>
</protein>
<name>A0A2J6TQI0_9HELO</name>
<reference evidence="1 2" key="1">
    <citation type="submission" date="2016-04" db="EMBL/GenBank/DDBJ databases">
        <title>A degradative enzymes factory behind the ericoid mycorrhizal symbiosis.</title>
        <authorList>
            <consortium name="DOE Joint Genome Institute"/>
            <person name="Martino E."/>
            <person name="Morin E."/>
            <person name="Grelet G."/>
            <person name="Kuo A."/>
            <person name="Kohler A."/>
            <person name="Daghino S."/>
            <person name="Barry K."/>
            <person name="Choi C."/>
            <person name="Cichocki N."/>
            <person name="Clum A."/>
            <person name="Copeland A."/>
            <person name="Hainaut M."/>
            <person name="Haridas S."/>
            <person name="Labutti K."/>
            <person name="Lindquist E."/>
            <person name="Lipzen A."/>
            <person name="Khouja H.-R."/>
            <person name="Murat C."/>
            <person name="Ohm R."/>
            <person name="Olson A."/>
            <person name="Spatafora J."/>
            <person name="Veneault-Fourrey C."/>
            <person name="Henrissat B."/>
            <person name="Grigoriev I."/>
            <person name="Martin F."/>
            <person name="Perotto S."/>
        </authorList>
    </citation>
    <scope>NUCLEOTIDE SEQUENCE [LARGE SCALE GENOMIC DNA]</scope>
    <source>
        <strain evidence="1 2">E</strain>
    </source>
</reference>
<dbReference type="RefSeq" id="XP_024742187.1">
    <property type="nucleotide sequence ID" value="XM_024870775.1"/>
</dbReference>
<dbReference type="AlphaFoldDB" id="A0A2J6TQI0"/>
<dbReference type="OrthoDB" id="10572032at2759"/>
<accession>A0A2J6TQI0</accession>
<dbReference type="EMBL" id="KZ613746">
    <property type="protein sequence ID" value="PMD65283.1"/>
    <property type="molecule type" value="Genomic_DNA"/>
</dbReference>
<dbReference type="Proteomes" id="UP000235371">
    <property type="component" value="Unassembled WGS sequence"/>
</dbReference>
<evidence type="ECO:0000313" key="2">
    <source>
        <dbReference type="Proteomes" id="UP000235371"/>
    </source>
</evidence>
<dbReference type="InParanoid" id="A0A2J6TQI0"/>
<evidence type="ECO:0000313" key="1">
    <source>
        <dbReference type="EMBL" id="PMD65283.1"/>
    </source>
</evidence>
<sequence>MHMLRVTLLGLAMCLLTLFRIAMIFMAMATILAGASMILLTVLKKANRMINAALREIFTLGGPGRA</sequence>